<evidence type="ECO:0000259" key="9">
    <source>
        <dbReference type="PROSITE" id="PS51373"/>
    </source>
</evidence>
<proteinExistence type="inferred from homology"/>
<sequence length="99" mass="10165">MTSRRQLIACIPLIGLAAWQARAAGAMVDEKDPTAVSLGYVADATKADKAKYKQYAAGQACANCQLYQGAAGSAAGACAIYGGKQVSAKGWCSAYVKKA</sequence>
<evidence type="ECO:0000313" key="11">
    <source>
        <dbReference type="Proteomes" id="UP000037660"/>
    </source>
</evidence>
<dbReference type="GO" id="GO:0046872">
    <property type="term" value="F:metal ion binding"/>
    <property type="evidence" value="ECO:0007669"/>
    <property type="project" value="UniProtKB-KW"/>
</dbReference>
<dbReference type="RefSeq" id="WP_054021142.1">
    <property type="nucleotide sequence ID" value="NZ_BBYR01000043.1"/>
</dbReference>
<reference evidence="11" key="1">
    <citation type="submission" date="2015-07" db="EMBL/GenBank/DDBJ databases">
        <title>Discovery of a poly(ethylene terephthalate assimilation.</title>
        <authorList>
            <person name="Yoshida S."/>
            <person name="Hiraga K."/>
            <person name="Takehana T."/>
            <person name="Taniguchi I."/>
            <person name="Yamaji H."/>
            <person name="Maeda Y."/>
            <person name="Toyohara K."/>
            <person name="Miyamoto K."/>
            <person name="Kimura Y."/>
            <person name="Oda K."/>
        </authorList>
    </citation>
    <scope>NUCLEOTIDE SEQUENCE [LARGE SCALE GENOMIC DNA]</scope>
    <source>
        <strain evidence="11">NBRC 110686 / TISTR 2288 / 201-F6</strain>
    </source>
</reference>
<evidence type="ECO:0000256" key="6">
    <source>
        <dbReference type="ARBA" id="ARBA00023014"/>
    </source>
</evidence>
<dbReference type="Gene3D" id="4.10.490.10">
    <property type="entry name" value="High potential iron-sulphur protein"/>
    <property type="match status" value="1"/>
</dbReference>
<comment type="caution">
    <text evidence="10">The sequence shown here is derived from an EMBL/GenBank/DDBJ whole genome shotgun (WGS) entry which is preliminary data.</text>
</comment>
<evidence type="ECO:0000256" key="5">
    <source>
        <dbReference type="ARBA" id="ARBA00023004"/>
    </source>
</evidence>
<dbReference type="InterPro" id="IPR036369">
    <property type="entry name" value="HIPIP_sf"/>
</dbReference>
<keyword evidence="2 7" id="KW-0004">4Fe-4S</keyword>
<dbReference type="GO" id="GO:0019646">
    <property type="term" value="P:aerobic electron transport chain"/>
    <property type="evidence" value="ECO:0007669"/>
    <property type="project" value="InterPro"/>
</dbReference>
<gene>
    <name evidence="10" type="ORF">ISF6_3051</name>
</gene>
<keyword evidence="11" id="KW-1185">Reference proteome</keyword>
<comment type="subunit">
    <text evidence="7">Homodimer.</text>
</comment>
<keyword evidence="5 7" id="KW-0408">Iron</keyword>
<evidence type="ECO:0000256" key="3">
    <source>
        <dbReference type="ARBA" id="ARBA00022723"/>
    </source>
</evidence>
<evidence type="ECO:0000313" key="10">
    <source>
        <dbReference type="EMBL" id="GAP37196.1"/>
    </source>
</evidence>
<dbReference type="SUPFAM" id="SSF57652">
    <property type="entry name" value="HIPIP (high potential iron protein)"/>
    <property type="match status" value="1"/>
</dbReference>
<keyword evidence="8" id="KW-0732">Signal</keyword>
<keyword evidence="1 7" id="KW-0813">Transport</keyword>
<evidence type="ECO:0000256" key="1">
    <source>
        <dbReference type="ARBA" id="ARBA00022448"/>
    </source>
</evidence>
<keyword evidence="4 7" id="KW-0249">Electron transport</keyword>
<dbReference type="Proteomes" id="UP000037660">
    <property type="component" value="Unassembled WGS sequence"/>
</dbReference>
<keyword evidence="6 7" id="KW-0411">Iron-sulfur</keyword>
<evidence type="ECO:0000256" key="8">
    <source>
        <dbReference type="SAM" id="SignalP"/>
    </source>
</evidence>
<dbReference type="Pfam" id="PF01355">
    <property type="entry name" value="HIPIP"/>
    <property type="match status" value="1"/>
</dbReference>
<protein>
    <recommendedName>
        <fullName evidence="7">High-potential iron-sulfur protein</fullName>
        <shortName evidence="7">HiPIP</shortName>
    </recommendedName>
</protein>
<name>A0A0K8P3P3_PISS1</name>
<dbReference type="GO" id="GO:0009055">
    <property type="term" value="F:electron transfer activity"/>
    <property type="evidence" value="ECO:0007669"/>
    <property type="project" value="InterPro"/>
</dbReference>
<keyword evidence="3 7" id="KW-0479">Metal-binding</keyword>
<dbReference type="STRING" id="1547922.ISF6_3051"/>
<dbReference type="EMBL" id="BBYR01000043">
    <property type="protein sequence ID" value="GAP37196.1"/>
    <property type="molecule type" value="Genomic_DNA"/>
</dbReference>
<reference evidence="10 11" key="2">
    <citation type="journal article" date="2016" name="Science">
        <title>A bacterium that degrades and assimilates poly(ethylene terephthalate).</title>
        <authorList>
            <person name="Yoshida S."/>
            <person name="Hiraga K."/>
            <person name="Takehana T."/>
            <person name="Taniguchi I."/>
            <person name="Yamaji H."/>
            <person name="Maeda Y."/>
            <person name="Toyohara K."/>
            <person name="Miyamoto K."/>
            <person name="Kimura Y."/>
            <person name="Oda K."/>
        </authorList>
    </citation>
    <scope>NUCLEOTIDE SEQUENCE [LARGE SCALE GENOMIC DNA]</scope>
    <source>
        <strain evidence="11">NBRC 110686 / TISTR 2288 / 201-F6</strain>
    </source>
</reference>
<evidence type="ECO:0000256" key="4">
    <source>
        <dbReference type="ARBA" id="ARBA00022982"/>
    </source>
</evidence>
<feature type="signal peptide" evidence="8">
    <location>
        <begin position="1"/>
        <end position="23"/>
    </location>
</feature>
<accession>A0A0K8P3P3</accession>
<feature type="chain" id="PRO_5005513705" description="High-potential iron-sulfur protein" evidence="8">
    <location>
        <begin position="24"/>
        <end position="99"/>
    </location>
</feature>
<comment type="function">
    <text evidence="7">Specific class of high-redox-potential 4Fe-4S ferredoxins. Functions in anaerobic electron transport in most purple and in some other photosynthetic bacteria and in at least one genus (Paracoccus) of halophilic, denitrifying bacteria.</text>
</comment>
<dbReference type="PROSITE" id="PS51373">
    <property type="entry name" value="HIPIP"/>
    <property type="match status" value="1"/>
</dbReference>
<evidence type="ECO:0000256" key="7">
    <source>
        <dbReference type="RuleBase" id="RU000620"/>
    </source>
</evidence>
<comment type="similarity">
    <text evidence="7">Belongs to the high-potential iron-sulfur protein (HiPIP) family.</text>
</comment>
<dbReference type="AlphaFoldDB" id="A0A0K8P3P3"/>
<evidence type="ECO:0000256" key="2">
    <source>
        <dbReference type="ARBA" id="ARBA00022485"/>
    </source>
</evidence>
<dbReference type="GO" id="GO:0051539">
    <property type="term" value="F:4 iron, 4 sulfur cluster binding"/>
    <property type="evidence" value="ECO:0007669"/>
    <property type="project" value="UniProtKB-KW"/>
</dbReference>
<dbReference type="InterPro" id="IPR000170">
    <property type="entry name" value="High_potential_FeS_prot"/>
</dbReference>
<feature type="domain" description="High potential iron-sulfur proteins family profile" evidence="9">
    <location>
        <begin position="22"/>
        <end position="99"/>
    </location>
</feature>
<organism evidence="10 11">
    <name type="scientific">Piscinibacter sakaiensis</name>
    <name type="common">Ideonella sakaiensis</name>
    <dbReference type="NCBI Taxonomy" id="1547922"/>
    <lineage>
        <taxon>Bacteria</taxon>
        <taxon>Pseudomonadati</taxon>
        <taxon>Pseudomonadota</taxon>
        <taxon>Betaproteobacteria</taxon>
        <taxon>Burkholderiales</taxon>
        <taxon>Sphaerotilaceae</taxon>
        <taxon>Piscinibacter</taxon>
    </lineage>
</organism>